<dbReference type="OrthoDB" id="203908at2759"/>
<dbReference type="SUPFAM" id="SSF51735">
    <property type="entry name" value="NAD(P)-binding Rossmann-fold domains"/>
    <property type="match status" value="1"/>
</dbReference>
<feature type="domain" description="Enoyl reductase (ER)" evidence="2">
    <location>
        <begin position="16"/>
        <end position="334"/>
    </location>
</feature>
<evidence type="ECO:0000313" key="3">
    <source>
        <dbReference type="EMBL" id="CAH1106722.1"/>
    </source>
</evidence>
<reference evidence="3" key="1">
    <citation type="submission" date="2022-01" db="EMBL/GenBank/DDBJ databases">
        <authorList>
            <person name="King R."/>
        </authorList>
    </citation>
    <scope>NUCLEOTIDE SEQUENCE</scope>
</reference>
<sequence>MNQEQKSISVVVNGFGGYDVLSVEDFELLSLADNIQVKVEYGALNFADLYTRKGFMPNKKAPFILGIECTGVVTKIGNIKNSKFKVGQRVICYDFNGGLYREILHINPMSCFLLPDSIDTKLGATIFVNYLTAYLSLINIGNLRENESVLILSCTGGVGSAAVQISKTINGVKVFGTGSKIKETFAKENGVDTFYCIETFSDEVQDQKFDLIISNESGAMFTFLQSLLKPLGRIILLGANNMLQPAQNTDSLKTDCDSVSLMSLLINNRIVAGLHLGILLATDPEKVHTILEHIFKLIEQKKLNPVIHSVWKVSEIVEATKLLEDRKNVGKVLIKISK</sequence>
<keyword evidence="4" id="KW-1185">Reference proteome</keyword>
<evidence type="ECO:0000259" key="2">
    <source>
        <dbReference type="SMART" id="SM00829"/>
    </source>
</evidence>
<accession>A0A9P0CNQ6</accession>
<dbReference type="Pfam" id="PF08240">
    <property type="entry name" value="ADH_N"/>
    <property type="match status" value="1"/>
</dbReference>
<dbReference type="Proteomes" id="UP001153636">
    <property type="component" value="Chromosome 2"/>
</dbReference>
<proteinExistence type="predicted"/>
<dbReference type="Pfam" id="PF13602">
    <property type="entry name" value="ADH_zinc_N_2"/>
    <property type="match status" value="1"/>
</dbReference>
<dbReference type="SMART" id="SM00829">
    <property type="entry name" value="PKS_ER"/>
    <property type="match status" value="1"/>
</dbReference>
<protein>
    <recommendedName>
        <fullName evidence="2">Enoyl reductase (ER) domain-containing protein</fullName>
    </recommendedName>
</protein>
<dbReference type="InterPro" id="IPR011032">
    <property type="entry name" value="GroES-like_sf"/>
</dbReference>
<dbReference type="Gene3D" id="3.40.50.720">
    <property type="entry name" value="NAD(P)-binding Rossmann-like Domain"/>
    <property type="match status" value="1"/>
</dbReference>
<dbReference type="PANTHER" id="PTHR44054:SF1">
    <property type="entry name" value="SYNAPTIC VESICLE MEMBRANE PROTEIN VAT-1 HOMOLOG"/>
    <property type="match status" value="1"/>
</dbReference>
<dbReference type="GO" id="GO:0016491">
    <property type="term" value="F:oxidoreductase activity"/>
    <property type="evidence" value="ECO:0007669"/>
    <property type="project" value="UniProtKB-KW"/>
</dbReference>
<evidence type="ECO:0000256" key="1">
    <source>
        <dbReference type="ARBA" id="ARBA00023002"/>
    </source>
</evidence>
<dbReference type="PANTHER" id="PTHR44054">
    <property type="entry name" value="SYNAPTIC VESICLE MEMBRANE PROTEIN VAT-1 HOMOLOG-LIKE"/>
    <property type="match status" value="1"/>
</dbReference>
<dbReference type="InterPro" id="IPR052100">
    <property type="entry name" value="SV-ATPase_mito-regulator"/>
</dbReference>
<dbReference type="Gene3D" id="3.90.180.10">
    <property type="entry name" value="Medium-chain alcohol dehydrogenases, catalytic domain"/>
    <property type="match status" value="1"/>
</dbReference>
<name>A0A9P0CNQ6_9CUCU</name>
<gene>
    <name evidence="3" type="ORF">PSYICH_LOCUS6758</name>
</gene>
<dbReference type="InterPro" id="IPR020843">
    <property type="entry name" value="ER"/>
</dbReference>
<dbReference type="InterPro" id="IPR036291">
    <property type="entry name" value="NAD(P)-bd_dom_sf"/>
</dbReference>
<dbReference type="InterPro" id="IPR013154">
    <property type="entry name" value="ADH-like_N"/>
</dbReference>
<evidence type="ECO:0000313" key="4">
    <source>
        <dbReference type="Proteomes" id="UP001153636"/>
    </source>
</evidence>
<dbReference type="AlphaFoldDB" id="A0A9P0CNQ6"/>
<organism evidence="3 4">
    <name type="scientific">Psylliodes chrysocephalus</name>
    <dbReference type="NCBI Taxonomy" id="3402493"/>
    <lineage>
        <taxon>Eukaryota</taxon>
        <taxon>Metazoa</taxon>
        <taxon>Ecdysozoa</taxon>
        <taxon>Arthropoda</taxon>
        <taxon>Hexapoda</taxon>
        <taxon>Insecta</taxon>
        <taxon>Pterygota</taxon>
        <taxon>Neoptera</taxon>
        <taxon>Endopterygota</taxon>
        <taxon>Coleoptera</taxon>
        <taxon>Polyphaga</taxon>
        <taxon>Cucujiformia</taxon>
        <taxon>Chrysomeloidea</taxon>
        <taxon>Chrysomelidae</taxon>
        <taxon>Galerucinae</taxon>
        <taxon>Alticini</taxon>
        <taxon>Psylliodes</taxon>
    </lineage>
</organism>
<keyword evidence="1" id="KW-0560">Oxidoreductase</keyword>
<dbReference type="EMBL" id="OV651814">
    <property type="protein sequence ID" value="CAH1106722.1"/>
    <property type="molecule type" value="Genomic_DNA"/>
</dbReference>
<dbReference type="SUPFAM" id="SSF50129">
    <property type="entry name" value="GroES-like"/>
    <property type="match status" value="1"/>
</dbReference>